<organism evidence="2 3">
    <name type="scientific">Brucella tritici</name>
    <dbReference type="NCBI Taxonomy" id="94626"/>
    <lineage>
        <taxon>Bacteria</taxon>
        <taxon>Pseudomonadati</taxon>
        <taxon>Pseudomonadota</taxon>
        <taxon>Alphaproteobacteria</taxon>
        <taxon>Hyphomicrobiales</taxon>
        <taxon>Brucellaceae</taxon>
        <taxon>Brucella/Ochrobactrum group</taxon>
        <taxon>Brucella</taxon>
    </lineage>
</organism>
<accession>A0A6L3YB49</accession>
<evidence type="ECO:0000259" key="1">
    <source>
        <dbReference type="Pfam" id="PF03050"/>
    </source>
</evidence>
<dbReference type="AlphaFoldDB" id="A0A6L3YB49"/>
<dbReference type="InterPro" id="IPR004291">
    <property type="entry name" value="Transposase_IS66_central"/>
</dbReference>
<evidence type="ECO:0000313" key="2">
    <source>
        <dbReference type="EMBL" id="KAB2681193.1"/>
    </source>
</evidence>
<proteinExistence type="predicted"/>
<gene>
    <name evidence="2" type="ORF">F9L08_20060</name>
</gene>
<evidence type="ECO:0000313" key="3">
    <source>
        <dbReference type="Proteomes" id="UP000481643"/>
    </source>
</evidence>
<dbReference type="RefSeq" id="WP_151652619.1">
    <property type="nucleotide sequence ID" value="NZ_WBVX01000024.1"/>
</dbReference>
<dbReference type="Pfam" id="PF03050">
    <property type="entry name" value="DDE_Tnp_IS66"/>
    <property type="match status" value="1"/>
</dbReference>
<protein>
    <submittedName>
        <fullName evidence="2">Transposase</fullName>
    </submittedName>
</protein>
<comment type="caution">
    <text evidence="2">The sequence shown here is derived from an EMBL/GenBank/DDBJ whole genome shotgun (WGS) entry which is preliminary data.</text>
</comment>
<sequence length="65" mass="7510">MLRRRYRWASPCRFFNYSTVEIGNSATEQAIRPIAFGSKDRLFAEADKGVALVAHRNREAQRLLP</sequence>
<dbReference type="Proteomes" id="UP000481643">
    <property type="component" value="Unassembled WGS sequence"/>
</dbReference>
<reference evidence="2 3" key="1">
    <citation type="submission" date="2019-09" db="EMBL/GenBank/DDBJ databases">
        <title>Taxonomic organization of the family Brucellaceae based on a phylogenomic approach.</title>
        <authorList>
            <person name="Leclercq S."/>
            <person name="Cloeckaert A."/>
            <person name="Zygmunt M.S."/>
        </authorList>
    </citation>
    <scope>NUCLEOTIDE SEQUENCE [LARGE SCALE GENOMIC DNA]</scope>
    <source>
        <strain evidence="2 3">WS1830</strain>
    </source>
</reference>
<dbReference type="EMBL" id="WBVX01000024">
    <property type="protein sequence ID" value="KAB2681193.1"/>
    <property type="molecule type" value="Genomic_DNA"/>
</dbReference>
<name>A0A6L3YB49_9HYPH</name>
<feature type="domain" description="Transposase IS66 central" evidence="1">
    <location>
        <begin position="6"/>
        <end position="50"/>
    </location>
</feature>